<keyword evidence="1" id="KW-0732">Signal</keyword>
<dbReference type="EMBL" id="AWFF01000063">
    <property type="protein sequence ID" value="KCZ52812.1"/>
    <property type="molecule type" value="Genomic_DNA"/>
</dbReference>
<feature type="chain" id="PRO_5001614098" evidence="1">
    <location>
        <begin position="24"/>
        <end position="116"/>
    </location>
</feature>
<sequence length="116" mass="12435">MTKIFLGVFIPALVWCAVTPAGVAEVFSAPAKIVWVENGWFEEGLAFKVEPQSGVAGCPTSDDEFSLEASREDFYLISSMILTAFSTGANVIVTIHDTGDCAFGGRNKVESVKLVK</sequence>
<gene>
    <name evidence="2" type="ORF">HY29_17885</name>
</gene>
<dbReference type="OrthoDB" id="279013at2"/>
<dbReference type="AlphaFoldDB" id="A0A062U3D5"/>
<evidence type="ECO:0000313" key="2">
    <source>
        <dbReference type="EMBL" id="KCZ52812.1"/>
    </source>
</evidence>
<name>A0A062U3D5_9PROT</name>
<feature type="signal peptide" evidence="1">
    <location>
        <begin position="1"/>
        <end position="23"/>
    </location>
</feature>
<protein>
    <submittedName>
        <fullName evidence="2">Uncharacterized protein</fullName>
    </submittedName>
</protein>
<organism evidence="2 3">
    <name type="scientific">Hyphomonas beringensis</name>
    <dbReference type="NCBI Taxonomy" id="1280946"/>
    <lineage>
        <taxon>Bacteria</taxon>
        <taxon>Pseudomonadati</taxon>
        <taxon>Pseudomonadota</taxon>
        <taxon>Alphaproteobacteria</taxon>
        <taxon>Hyphomonadales</taxon>
        <taxon>Hyphomonadaceae</taxon>
        <taxon>Hyphomonas</taxon>
    </lineage>
</organism>
<proteinExistence type="predicted"/>
<keyword evidence="3" id="KW-1185">Reference proteome</keyword>
<dbReference type="RefSeq" id="WP_034798111.1">
    <property type="nucleotide sequence ID" value="NZ_AWFF01000063.1"/>
</dbReference>
<reference evidence="2 3" key="1">
    <citation type="journal article" date="2014" name="Antonie Van Leeuwenhoek">
        <title>Hyphomonas beringensis sp. nov. and Hyphomonas chukchiensis sp. nov., isolated from surface seawater of the Bering Sea and Chukchi Sea.</title>
        <authorList>
            <person name="Li C."/>
            <person name="Lai Q."/>
            <person name="Li G."/>
            <person name="Dong C."/>
            <person name="Wang J."/>
            <person name="Liao Y."/>
            <person name="Shao Z."/>
        </authorList>
    </citation>
    <scope>NUCLEOTIDE SEQUENCE [LARGE SCALE GENOMIC DNA]</scope>
    <source>
        <strain evidence="2 3">25B14_1</strain>
    </source>
</reference>
<evidence type="ECO:0000256" key="1">
    <source>
        <dbReference type="SAM" id="SignalP"/>
    </source>
</evidence>
<comment type="caution">
    <text evidence="2">The sequence shown here is derived from an EMBL/GenBank/DDBJ whole genome shotgun (WGS) entry which is preliminary data.</text>
</comment>
<accession>A0A062U3D5</accession>
<dbReference type="Proteomes" id="UP000027037">
    <property type="component" value="Unassembled WGS sequence"/>
</dbReference>
<evidence type="ECO:0000313" key="3">
    <source>
        <dbReference type="Proteomes" id="UP000027037"/>
    </source>
</evidence>